<keyword evidence="6" id="KW-0175">Coiled coil</keyword>
<name>A0AAV9F1D6_ACOCL</name>
<dbReference type="GO" id="GO:0005663">
    <property type="term" value="C:DNA replication factor C complex"/>
    <property type="evidence" value="ECO:0007669"/>
    <property type="project" value="TreeGrafter"/>
</dbReference>
<dbReference type="NCBIfam" id="TIGR02397">
    <property type="entry name" value="dnaX_nterm"/>
    <property type="match status" value="1"/>
</dbReference>
<dbReference type="InterPro" id="IPR027417">
    <property type="entry name" value="P-loop_NTPase"/>
</dbReference>
<feature type="domain" description="STICHEL DnaA-N-like alpha-beta" evidence="8">
    <location>
        <begin position="680"/>
        <end position="762"/>
    </location>
</feature>
<dbReference type="CDD" id="cd18137">
    <property type="entry name" value="HLD_clamp_pol_III_gamma_tau"/>
    <property type="match status" value="1"/>
</dbReference>
<dbReference type="GO" id="GO:0009360">
    <property type="term" value="C:DNA polymerase III complex"/>
    <property type="evidence" value="ECO:0007669"/>
    <property type="project" value="InterPro"/>
</dbReference>
<dbReference type="Pfam" id="PF23007">
    <property type="entry name" value="DnaA_N-like_STI"/>
    <property type="match status" value="1"/>
</dbReference>
<dbReference type="SUPFAM" id="SSF52540">
    <property type="entry name" value="P-loop containing nucleoside triphosphate hydrolases"/>
    <property type="match status" value="1"/>
</dbReference>
<accession>A0AAV9F1D6</accession>
<organism evidence="9 10">
    <name type="scientific">Acorus calamus</name>
    <name type="common">Sweet flag</name>
    <dbReference type="NCBI Taxonomy" id="4465"/>
    <lineage>
        <taxon>Eukaryota</taxon>
        <taxon>Viridiplantae</taxon>
        <taxon>Streptophyta</taxon>
        <taxon>Embryophyta</taxon>
        <taxon>Tracheophyta</taxon>
        <taxon>Spermatophyta</taxon>
        <taxon>Magnoliopsida</taxon>
        <taxon>Liliopsida</taxon>
        <taxon>Acoraceae</taxon>
        <taxon>Acorus</taxon>
    </lineage>
</organism>
<dbReference type="GO" id="GO:0003689">
    <property type="term" value="F:DNA clamp loader activity"/>
    <property type="evidence" value="ECO:0007669"/>
    <property type="project" value="TreeGrafter"/>
</dbReference>
<dbReference type="Gene3D" id="3.40.50.300">
    <property type="entry name" value="P-loop containing nucleotide triphosphate hydrolases"/>
    <property type="match status" value="1"/>
</dbReference>
<dbReference type="EMBL" id="JAUJYO010000004">
    <property type="protein sequence ID" value="KAK1319457.1"/>
    <property type="molecule type" value="Genomic_DNA"/>
</dbReference>
<evidence type="ECO:0000259" key="7">
    <source>
        <dbReference type="Pfam" id="PF22608"/>
    </source>
</evidence>
<dbReference type="InterPro" id="IPR012763">
    <property type="entry name" value="DNA_pol_III_sug/sutau_N"/>
</dbReference>
<evidence type="ECO:0000256" key="5">
    <source>
        <dbReference type="ARBA" id="ARBA00022840"/>
    </source>
</evidence>
<evidence type="ECO:0000256" key="4">
    <source>
        <dbReference type="ARBA" id="ARBA00022833"/>
    </source>
</evidence>
<proteinExistence type="inferred from homology"/>
<keyword evidence="4" id="KW-0862">Zinc</keyword>
<dbReference type="FunFam" id="3.40.50.300:FF:000014">
    <property type="entry name" value="DNA polymerase III subunit gamma/tau"/>
    <property type="match status" value="1"/>
</dbReference>
<evidence type="ECO:0000313" key="9">
    <source>
        <dbReference type="EMBL" id="KAK1319457.1"/>
    </source>
</evidence>
<comment type="caution">
    <text evidence="9">The sequence shown here is derived from an EMBL/GenBank/DDBJ whole genome shotgun (WGS) entry which is preliminary data.</text>
</comment>
<dbReference type="PANTHER" id="PTHR11669">
    <property type="entry name" value="REPLICATION FACTOR C / DNA POLYMERASE III GAMMA-TAU SUBUNIT"/>
    <property type="match status" value="1"/>
</dbReference>
<dbReference type="GO" id="GO:0006281">
    <property type="term" value="P:DNA repair"/>
    <property type="evidence" value="ECO:0007669"/>
    <property type="project" value="TreeGrafter"/>
</dbReference>
<feature type="domain" description="DNA polymerase III subunit gamma/tau helical lid" evidence="7">
    <location>
        <begin position="458"/>
        <end position="495"/>
    </location>
</feature>
<evidence type="ECO:0000256" key="3">
    <source>
        <dbReference type="ARBA" id="ARBA00022741"/>
    </source>
</evidence>
<evidence type="ECO:0000256" key="6">
    <source>
        <dbReference type="ARBA" id="ARBA00023054"/>
    </source>
</evidence>
<dbReference type="Pfam" id="PF13177">
    <property type="entry name" value="DNA_pol3_delta2"/>
    <property type="match status" value="1"/>
</dbReference>
<dbReference type="Pfam" id="PF22608">
    <property type="entry name" value="DNAX_ATPase_lid"/>
    <property type="match status" value="1"/>
</dbReference>
<evidence type="ECO:0000259" key="8">
    <source>
        <dbReference type="Pfam" id="PF23007"/>
    </source>
</evidence>
<keyword evidence="2" id="KW-0479">Metal-binding</keyword>
<evidence type="ECO:0008006" key="11">
    <source>
        <dbReference type="Google" id="ProtNLM"/>
    </source>
</evidence>
<gene>
    <name evidence="9" type="ORF">QJS10_CPB04g01640</name>
</gene>
<dbReference type="FunFam" id="1.10.8.60:FF:000013">
    <property type="entry name" value="DNA polymerase III subunit gamma/tau"/>
    <property type="match status" value="1"/>
</dbReference>
<protein>
    <recommendedName>
        <fullName evidence="11">AAA+ ATPase domain-containing protein</fullName>
    </recommendedName>
</protein>
<dbReference type="InterPro" id="IPR054506">
    <property type="entry name" value="DnaA_N-like_STI"/>
</dbReference>
<evidence type="ECO:0000313" key="10">
    <source>
        <dbReference type="Proteomes" id="UP001180020"/>
    </source>
</evidence>
<reference evidence="9" key="1">
    <citation type="journal article" date="2023" name="Nat. Commun.">
        <title>Diploid and tetraploid genomes of Acorus and the evolution of monocots.</title>
        <authorList>
            <person name="Ma L."/>
            <person name="Liu K.W."/>
            <person name="Li Z."/>
            <person name="Hsiao Y.Y."/>
            <person name="Qi Y."/>
            <person name="Fu T."/>
            <person name="Tang G.D."/>
            <person name="Zhang D."/>
            <person name="Sun W.H."/>
            <person name="Liu D.K."/>
            <person name="Li Y."/>
            <person name="Chen G.Z."/>
            <person name="Liu X.D."/>
            <person name="Liao X.Y."/>
            <person name="Jiang Y.T."/>
            <person name="Yu X."/>
            <person name="Hao Y."/>
            <person name="Huang J."/>
            <person name="Zhao X.W."/>
            <person name="Ke S."/>
            <person name="Chen Y.Y."/>
            <person name="Wu W.L."/>
            <person name="Hsu J.L."/>
            <person name="Lin Y.F."/>
            <person name="Huang M.D."/>
            <person name="Li C.Y."/>
            <person name="Huang L."/>
            <person name="Wang Z.W."/>
            <person name="Zhao X."/>
            <person name="Zhong W.Y."/>
            <person name="Peng D.H."/>
            <person name="Ahmad S."/>
            <person name="Lan S."/>
            <person name="Zhang J.S."/>
            <person name="Tsai W.C."/>
            <person name="Van de Peer Y."/>
            <person name="Liu Z.J."/>
        </authorList>
    </citation>
    <scope>NUCLEOTIDE SEQUENCE</scope>
    <source>
        <strain evidence="9">CP</strain>
    </source>
</reference>
<dbReference type="Gene3D" id="1.10.8.60">
    <property type="match status" value="1"/>
</dbReference>
<dbReference type="PANTHER" id="PTHR11669:SF0">
    <property type="entry name" value="PROTEIN STICHEL-LIKE 2"/>
    <property type="match status" value="1"/>
</dbReference>
<dbReference type="CDD" id="cd00009">
    <property type="entry name" value="AAA"/>
    <property type="match status" value="1"/>
</dbReference>
<dbReference type="Proteomes" id="UP001180020">
    <property type="component" value="Unassembled WGS sequence"/>
</dbReference>
<dbReference type="GO" id="GO:0005524">
    <property type="term" value="F:ATP binding"/>
    <property type="evidence" value="ECO:0007669"/>
    <property type="project" value="UniProtKB-KW"/>
</dbReference>
<keyword evidence="3" id="KW-0547">Nucleotide-binding</keyword>
<dbReference type="SUPFAM" id="SSF48019">
    <property type="entry name" value="post-AAA+ oligomerization domain-like"/>
    <property type="match status" value="1"/>
</dbReference>
<evidence type="ECO:0000256" key="1">
    <source>
        <dbReference type="ARBA" id="ARBA00006360"/>
    </source>
</evidence>
<sequence length="1022" mass="113936">MTDGRRHSVDIPLSKTLVALKRVRSLRDPATNSLNKFSAFVGHMNWETNSFNADFMTLDKLSHNSDNRSLPGSDDLHPNDKEEVIGSDVELDSRMREALCDPGFSSSKKAVRVGNKGLDSKRNRKVHDSDFPTLVSDKIYENGHGCDRSCCKDLGSKNKRKCDKPLKTYGLVEEFLRNKLGSPCLSLSDANTSRSNRSMWMFANEEVDIVDTNHNGCGLTYCWSRTPRSRDNHSLPSDVEDHPLLFCEGRETDNLDEERGSTCFKKDSVQYLESPRSLSQKYRPRSFNELIGQRVVAQSLSSAVLKGKVAPIYLFHGAEGTGKTSTARIFAAALNCLSHDENRPCRFCRECSLFFSGRSRDVKELDASRINRTDRIKALLKSASLVPFSSRFKVFVIDECQFLRGEAWAAILNSLDELPQHVAFVMITSEFDKLPCNVASRCQRYHFSKIKGIDMVVRLQKICLDENLEFDEVALELVATKSNGSLRDAEMMLDQLSLLGKKISVSLVYELIGVVSDDDLLDLLDLALSSDTTNTVKRARELMRSRVDPMQLIAQLANLIMDILSGRCQAGDSEVGRKFFGQHNFAEVGLPKLRNALKVLSDTEKQLRASKNQATWLTVALLQFSNSDSSQADANELKICPKNSYSREDGFRSSSSVESLKHPIHSECNYNGPHCERRQNEMDGKLGIIWQRTADICNSNSLKNFLQKEGTLSAIYINQGLAIAEIEFCHPDHVSRAEKSWKLIASALQHVLGCNVEIRIHLSSVSSIKNVKVNSSCSFWNCVGRQCTKTSSSTTDGTDVTSTACFSESAVKQQPCGEVPQSDHGSRFSPFVQSSEAVTIRSIEGNAFSTNAMMSSGTKQDELPTGRSSVEYEYLKVESTEGQDLGVESESHPGCFARAIKFPRRLFASDTACCQPKNNLVIPVPKKASSETCFCTNKCFIFCTGSDVQGVCNNSSRTENENGPAKDLQVDSTSHCWKPPRFPVRKSCIQLGQQRRHRLQLVSCILPCVTVKQQLHDVNKEL</sequence>
<dbReference type="GO" id="GO:0003887">
    <property type="term" value="F:DNA-directed DNA polymerase activity"/>
    <property type="evidence" value="ECO:0007669"/>
    <property type="project" value="InterPro"/>
</dbReference>
<dbReference type="InterPro" id="IPR050238">
    <property type="entry name" value="DNA_Rep/Repair_Clamp_Loader"/>
</dbReference>
<dbReference type="InterPro" id="IPR045085">
    <property type="entry name" value="HLD_clamp_pol_III_gamma_tau"/>
</dbReference>
<keyword evidence="5" id="KW-0067">ATP-binding</keyword>
<comment type="similarity">
    <text evidence="1">Belongs to the DnaX/STICHEL family.</text>
</comment>
<dbReference type="AlphaFoldDB" id="A0AAV9F1D6"/>
<reference evidence="9" key="2">
    <citation type="submission" date="2023-06" db="EMBL/GenBank/DDBJ databases">
        <authorList>
            <person name="Ma L."/>
            <person name="Liu K.-W."/>
            <person name="Li Z."/>
            <person name="Hsiao Y.-Y."/>
            <person name="Qi Y."/>
            <person name="Fu T."/>
            <person name="Tang G."/>
            <person name="Zhang D."/>
            <person name="Sun W.-H."/>
            <person name="Liu D.-K."/>
            <person name="Li Y."/>
            <person name="Chen G.-Z."/>
            <person name="Liu X.-D."/>
            <person name="Liao X.-Y."/>
            <person name="Jiang Y.-T."/>
            <person name="Yu X."/>
            <person name="Hao Y."/>
            <person name="Huang J."/>
            <person name="Zhao X.-W."/>
            <person name="Ke S."/>
            <person name="Chen Y.-Y."/>
            <person name="Wu W.-L."/>
            <person name="Hsu J.-L."/>
            <person name="Lin Y.-F."/>
            <person name="Huang M.-D."/>
            <person name="Li C.-Y."/>
            <person name="Huang L."/>
            <person name="Wang Z.-W."/>
            <person name="Zhao X."/>
            <person name="Zhong W.-Y."/>
            <person name="Peng D.-H."/>
            <person name="Ahmad S."/>
            <person name="Lan S."/>
            <person name="Zhang J.-S."/>
            <person name="Tsai W.-C."/>
            <person name="Van De Peer Y."/>
            <person name="Liu Z.-J."/>
        </authorList>
    </citation>
    <scope>NUCLEOTIDE SEQUENCE</scope>
    <source>
        <strain evidence="9">CP</strain>
        <tissue evidence="9">Leaves</tissue>
    </source>
</reference>
<dbReference type="GO" id="GO:0046872">
    <property type="term" value="F:metal ion binding"/>
    <property type="evidence" value="ECO:0007669"/>
    <property type="project" value="UniProtKB-KW"/>
</dbReference>
<evidence type="ECO:0000256" key="2">
    <source>
        <dbReference type="ARBA" id="ARBA00022723"/>
    </source>
</evidence>
<dbReference type="InterPro" id="IPR008921">
    <property type="entry name" value="DNA_pol3_clamp-load_cplx_C"/>
</dbReference>
<keyword evidence="10" id="KW-1185">Reference proteome</keyword>
<dbReference type="GO" id="GO:0003677">
    <property type="term" value="F:DNA binding"/>
    <property type="evidence" value="ECO:0007669"/>
    <property type="project" value="InterPro"/>
</dbReference>
<dbReference type="GO" id="GO:0006261">
    <property type="term" value="P:DNA-templated DNA replication"/>
    <property type="evidence" value="ECO:0007669"/>
    <property type="project" value="TreeGrafter"/>
</dbReference>